<proteinExistence type="predicted"/>
<feature type="compositionally biased region" description="Basic and acidic residues" evidence="1">
    <location>
        <begin position="8"/>
        <end position="20"/>
    </location>
</feature>
<keyword evidence="3" id="KW-1185">Reference proteome</keyword>
<evidence type="ECO:0000313" key="2">
    <source>
        <dbReference type="EMBL" id="SPT54719.1"/>
    </source>
</evidence>
<dbReference type="AlphaFoldDB" id="A0A2X0TYX7"/>
<evidence type="ECO:0000313" key="3">
    <source>
        <dbReference type="Proteomes" id="UP000250192"/>
    </source>
</evidence>
<accession>A0A2X0TYX7</accession>
<sequence length="425" mass="47231">MGPHASRCARERTSRQHETTARQSSGGITRGAAPVTWRYTRYVVLHPLRGTTPVAWRCTRYVVLHPIRSGAMPTDRVYRARRQELPRNLESHNTKESGLNTPTHKPGLDRLIKRRHHAGAAHVTELCTLYVALHPLRGATPVAWRCTRTERVQCPRIGCNVHGSGVPRSHTRTTAEPGIPQHERKRPQHPNTQTRDLISELSGGITRGAAPVEWRYTRYVALHPLRGAAPEQNGCNAHGSGAMPTDRVQCLRIGCTALPDKNERGTWNPTTRRKAASTPLHTNPDQATSGGITRGAARVTEFCTLYGALHQSRGATPVTWRCTLYGALHPNRTGAMPTDRVYRAPRQERPWNLESHNTKEGGLNTPAQNPGLGNPSGLSTYGWVNDSSSRAQLRRRGRRALDTNDRGQWLAQLRRRGRRGEGAGR</sequence>
<evidence type="ECO:0000256" key="1">
    <source>
        <dbReference type="SAM" id="MobiDB-lite"/>
    </source>
</evidence>
<name>A0A2X0TYX7_9ACTO</name>
<gene>
    <name evidence="2" type="ORF">NCTC9935_00261</name>
</gene>
<protein>
    <submittedName>
        <fullName evidence="2">Uncharacterized protein</fullName>
    </submittedName>
</protein>
<dbReference type="EMBL" id="UAPR01000001">
    <property type="protein sequence ID" value="SPT54719.1"/>
    <property type="molecule type" value="Genomic_DNA"/>
</dbReference>
<feature type="region of interest" description="Disordered" evidence="1">
    <location>
        <begin position="262"/>
        <end position="291"/>
    </location>
</feature>
<feature type="region of interest" description="Disordered" evidence="1">
    <location>
        <begin position="353"/>
        <end position="404"/>
    </location>
</feature>
<feature type="region of interest" description="Disordered" evidence="1">
    <location>
        <begin position="1"/>
        <end position="29"/>
    </location>
</feature>
<feature type="region of interest" description="Disordered" evidence="1">
    <location>
        <begin position="86"/>
        <end position="106"/>
    </location>
</feature>
<dbReference type="Proteomes" id="UP000250192">
    <property type="component" value="Unassembled WGS sequence"/>
</dbReference>
<organism evidence="2 3">
    <name type="scientific">Schaalia odontolytica</name>
    <dbReference type="NCBI Taxonomy" id="1660"/>
    <lineage>
        <taxon>Bacteria</taxon>
        <taxon>Bacillati</taxon>
        <taxon>Actinomycetota</taxon>
        <taxon>Actinomycetes</taxon>
        <taxon>Actinomycetales</taxon>
        <taxon>Actinomycetaceae</taxon>
        <taxon>Schaalia</taxon>
    </lineage>
</organism>
<feature type="region of interest" description="Disordered" evidence="1">
    <location>
        <begin position="165"/>
        <end position="192"/>
    </location>
</feature>
<reference evidence="2 3" key="1">
    <citation type="submission" date="2018-06" db="EMBL/GenBank/DDBJ databases">
        <authorList>
            <consortium name="Pathogen Informatics"/>
            <person name="Doyle S."/>
        </authorList>
    </citation>
    <scope>NUCLEOTIDE SEQUENCE [LARGE SCALE GENOMIC DNA]</scope>
    <source>
        <strain evidence="2 3">NCTC9935</strain>
    </source>
</reference>
<feature type="compositionally biased region" description="Basic and acidic residues" evidence="1">
    <location>
        <begin position="86"/>
        <end position="95"/>
    </location>
</feature>
<feature type="compositionally biased region" description="Polar residues" evidence="1">
    <location>
        <begin position="279"/>
        <end position="291"/>
    </location>
</feature>